<dbReference type="SMART" id="SM00414">
    <property type="entry name" value="H2A"/>
    <property type="match status" value="1"/>
</dbReference>
<comment type="caution">
    <text evidence="5">The sequence shown here is derived from an EMBL/GenBank/DDBJ whole genome shotgun (WGS) entry which is preliminary data.</text>
</comment>
<dbReference type="InterPro" id="IPR002119">
    <property type="entry name" value="Histone_H2A"/>
</dbReference>
<reference evidence="5" key="1">
    <citation type="submission" date="2020-03" db="EMBL/GenBank/DDBJ databases">
        <title>Relaxed selection underlies rapid genomic changes in the transitions from sociality to social parasitism in ants.</title>
        <authorList>
            <person name="Bi X."/>
        </authorList>
    </citation>
    <scope>NUCLEOTIDE SEQUENCE</scope>
    <source>
        <strain evidence="5">BGI-DK2014a</strain>
        <tissue evidence="5">Whole body</tissue>
    </source>
</reference>
<dbReference type="GO" id="GO:0003677">
    <property type="term" value="F:DNA binding"/>
    <property type="evidence" value="ECO:0007669"/>
    <property type="project" value="InterPro"/>
</dbReference>
<dbReference type="GO" id="GO:0046982">
    <property type="term" value="F:protein heterodimerization activity"/>
    <property type="evidence" value="ECO:0007669"/>
    <property type="project" value="InterPro"/>
</dbReference>
<evidence type="ECO:0000313" key="5">
    <source>
        <dbReference type="EMBL" id="KAG5331612.1"/>
    </source>
</evidence>
<dbReference type="InterPro" id="IPR032454">
    <property type="entry name" value="Histone_H2A_C"/>
</dbReference>
<protein>
    <submittedName>
        <fullName evidence="5">H2A protein</fullName>
    </submittedName>
</protein>
<feature type="non-terminal residue" evidence="5">
    <location>
        <position position="75"/>
    </location>
</feature>
<keyword evidence="3" id="KW-0544">Nucleosome core</keyword>
<feature type="domain" description="Histone H2A C-terminal" evidence="4">
    <location>
        <begin position="47"/>
        <end position="74"/>
    </location>
</feature>
<sequence length="75" mass="8573">RSEIIMSGKVEGKTKSRFNRTGLQFPVNRIHLQTRILRHLQLAIRNEELNKLLTDVIAQGVLPNIQTVLLSKKKA</sequence>
<evidence type="ECO:0000256" key="1">
    <source>
        <dbReference type="ARBA" id="ARBA00004286"/>
    </source>
</evidence>
<keyword evidence="3" id="KW-0238">DNA-binding</keyword>
<keyword evidence="6" id="KW-1185">Reference proteome</keyword>
<proteinExistence type="predicted"/>
<dbReference type="InterPro" id="IPR009072">
    <property type="entry name" value="Histone-fold"/>
</dbReference>
<name>A0A836FCJ2_9HYME</name>
<keyword evidence="2" id="KW-0158">Chromosome</keyword>
<dbReference type="Gene3D" id="1.10.20.10">
    <property type="entry name" value="Histone, subunit A"/>
    <property type="match status" value="1"/>
</dbReference>
<dbReference type="EMBL" id="JAANIC010005404">
    <property type="protein sequence ID" value="KAG5331612.1"/>
    <property type="molecule type" value="Genomic_DNA"/>
</dbReference>
<dbReference type="Proteomes" id="UP000669903">
    <property type="component" value="Unassembled WGS sequence"/>
</dbReference>
<gene>
    <name evidence="5" type="primary">H2a</name>
    <name evidence="5" type="ORF">G6Z76_0014643</name>
</gene>
<dbReference type="GO" id="GO:0000786">
    <property type="term" value="C:nucleosome"/>
    <property type="evidence" value="ECO:0007669"/>
    <property type="project" value="UniProtKB-KW"/>
</dbReference>
<organism evidence="5 6">
    <name type="scientific">Acromyrmex charruanus</name>
    <dbReference type="NCBI Taxonomy" id="2715315"/>
    <lineage>
        <taxon>Eukaryota</taxon>
        <taxon>Metazoa</taxon>
        <taxon>Ecdysozoa</taxon>
        <taxon>Arthropoda</taxon>
        <taxon>Hexapoda</taxon>
        <taxon>Insecta</taxon>
        <taxon>Pterygota</taxon>
        <taxon>Neoptera</taxon>
        <taxon>Endopterygota</taxon>
        <taxon>Hymenoptera</taxon>
        <taxon>Apocrita</taxon>
        <taxon>Aculeata</taxon>
        <taxon>Formicoidea</taxon>
        <taxon>Formicidae</taxon>
        <taxon>Myrmicinae</taxon>
        <taxon>Acromyrmex</taxon>
    </lineage>
</organism>
<accession>A0A836FCJ2</accession>
<comment type="subcellular location">
    <subcellularLocation>
        <location evidence="1">Chromosome</location>
    </subcellularLocation>
</comment>
<evidence type="ECO:0000256" key="3">
    <source>
        <dbReference type="ARBA" id="ARBA00023269"/>
    </source>
</evidence>
<evidence type="ECO:0000313" key="6">
    <source>
        <dbReference type="Proteomes" id="UP000669903"/>
    </source>
</evidence>
<dbReference type="SUPFAM" id="SSF47113">
    <property type="entry name" value="Histone-fold"/>
    <property type="match status" value="1"/>
</dbReference>
<feature type="non-terminal residue" evidence="5">
    <location>
        <position position="1"/>
    </location>
</feature>
<evidence type="ECO:0000256" key="2">
    <source>
        <dbReference type="ARBA" id="ARBA00022454"/>
    </source>
</evidence>
<dbReference type="AlphaFoldDB" id="A0A836FCJ2"/>
<dbReference type="Pfam" id="PF16211">
    <property type="entry name" value="Histone_H2A_C"/>
    <property type="match status" value="1"/>
</dbReference>
<evidence type="ECO:0000259" key="4">
    <source>
        <dbReference type="Pfam" id="PF16211"/>
    </source>
</evidence>
<dbReference type="GO" id="GO:0030527">
    <property type="term" value="F:structural constituent of chromatin"/>
    <property type="evidence" value="ECO:0007669"/>
    <property type="project" value="InterPro"/>
</dbReference>
<dbReference type="PANTHER" id="PTHR23430">
    <property type="entry name" value="HISTONE H2A"/>
    <property type="match status" value="1"/>
</dbReference>